<comment type="caution">
    <text evidence="1">The sequence shown here is derived from an EMBL/GenBank/DDBJ whole genome shotgun (WGS) entry which is preliminary data.</text>
</comment>
<dbReference type="Proteomes" id="UP001251870">
    <property type="component" value="Unassembled WGS sequence"/>
</dbReference>
<sequence>MTTSLLGWPAGAASHVACWDGFGRLTGPRRLVAYERDSTQRADVGPA</sequence>
<protein>
    <submittedName>
        <fullName evidence="1">Uncharacterized protein</fullName>
    </submittedName>
</protein>
<accession>A0ABU2DT29</accession>
<evidence type="ECO:0000313" key="2">
    <source>
        <dbReference type="Proteomes" id="UP001251870"/>
    </source>
</evidence>
<name>A0ABU2DT29_9MICC</name>
<keyword evidence="2" id="KW-1185">Reference proteome</keyword>
<dbReference type="EMBL" id="JAVKGR010000009">
    <property type="protein sequence ID" value="MDR8019667.1"/>
    <property type="molecule type" value="Genomic_DNA"/>
</dbReference>
<proteinExistence type="predicted"/>
<organism evidence="1 2">
    <name type="scientific">Nesterenkonia aerolata</name>
    <dbReference type="NCBI Taxonomy" id="3074079"/>
    <lineage>
        <taxon>Bacteria</taxon>
        <taxon>Bacillati</taxon>
        <taxon>Actinomycetota</taxon>
        <taxon>Actinomycetes</taxon>
        <taxon>Micrococcales</taxon>
        <taxon>Micrococcaceae</taxon>
        <taxon>Nesterenkonia</taxon>
    </lineage>
</organism>
<evidence type="ECO:0000313" key="1">
    <source>
        <dbReference type="EMBL" id="MDR8019667.1"/>
    </source>
</evidence>
<dbReference type="RefSeq" id="WP_310548657.1">
    <property type="nucleotide sequence ID" value="NZ_JAVKGR010000009.1"/>
</dbReference>
<reference evidence="1 2" key="1">
    <citation type="submission" date="2023-09" db="EMBL/GenBank/DDBJ databases">
        <title>Description of three actinobacteria isolated from air of manufacturing shop in a pharmaceutical factory.</title>
        <authorList>
            <person name="Zhang D.-F."/>
        </authorList>
    </citation>
    <scope>NUCLEOTIDE SEQUENCE [LARGE SCALE GENOMIC DNA]</scope>
    <source>
        <strain evidence="1 2">LY-0111</strain>
    </source>
</reference>
<gene>
    <name evidence="1" type="ORF">RIL96_08840</name>
</gene>